<gene>
    <name evidence="8" type="ORF">NP603_08920</name>
</gene>
<organism evidence="8 9">
    <name type="scientific">Methylomonas aurea</name>
    <dbReference type="NCBI Taxonomy" id="2952224"/>
    <lineage>
        <taxon>Bacteria</taxon>
        <taxon>Pseudomonadati</taxon>
        <taxon>Pseudomonadota</taxon>
        <taxon>Gammaproteobacteria</taxon>
        <taxon>Methylococcales</taxon>
        <taxon>Methylococcaceae</taxon>
        <taxon>Methylomonas</taxon>
    </lineage>
</organism>
<comment type="subcellular location">
    <subcellularLocation>
        <location evidence="1">Cell membrane</location>
        <topology evidence="1">Multi-pass membrane protein</topology>
    </subcellularLocation>
</comment>
<evidence type="ECO:0000256" key="2">
    <source>
        <dbReference type="ARBA" id="ARBA00005262"/>
    </source>
</evidence>
<evidence type="ECO:0000313" key="9">
    <source>
        <dbReference type="Proteomes" id="UP001524569"/>
    </source>
</evidence>
<accession>A0ABT1UG71</accession>
<evidence type="ECO:0000256" key="6">
    <source>
        <dbReference type="ARBA" id="ARBA00023136"/>
    </source>
</evidence>
<dbReference type="Proteomes" id="UP001524569">
    <property type="component" value="Unassembled WGS sequence"/>
</dbReference>
<keyword evidence="3" id="KW-1003">Cell membrane</keyword>
<comment type="caution">
    <text evidence="8">The sequence shown here is derived from an EMBL/GenBank/DDBJ whole genome shotgun (WGS) entry which is preliminary data.</text>
</comment>
<dbReference type="InterPro" id="IPR003370">
    <property type="entry name" value="Chromate_transpt"/>
</dbReference>
<protein>
    <submittedName>
        <fullName evidence="8">Chromate transporter</fullName>
    </submittedName>
</protein>
<keyword evidence="9" id="KW-1185">Reference proteome</keyword>
<dbReference type="RefSeq" id="WP_256610519.1">
    <property type="nucleotide sequence ID" value="NZ_JANIBM010000008.1"/>
</dbReference>
<name>A0ABT1UG71_9GAMM</name>
<keyword evidence="4 7" id="KW-0812">Transmembrane</keyword>
<sequence length="73" mass="7976">MLVTYFTYLPSFLFILAGGPQVETGHGNVKFTPPLTGVSTAVVGVIVNLAMFFAHQVFWPQGLNGPLDFFPPY</sequence>
<evidence type="ECO:0000256" key="7">
    <source>
        <dbReference type="SAM" id="Phobius"/>
    </source>
</evidence>
<proteinExistence type="inferred from homology"/>
<evidence type="ECO:0000256" key="5">
    <source>
        <dbReference type="ARBA" id="ARBA00022989"/>
    </source>
</evidence>
<comment type="similarity">
    <text evidence="2">Belongs to the chromate ion transporter (CHR) (TC 2.A.51) family.</text>
</comment>
<evidence type="ECO:0000256" key="1">
    <source>
        <dbReference type="ARBA" id="ARBA00004651"/>
    </source>
</evidence>
<evidence type="ECO:0000313" key="8">
    <source>
        <dbReference type="EMBL" id="MCQ8181229.1"/>
    </source>
</evidence>
<reference evidence="8 9" key="1">
    <citation type="submission" date="2022-07" db="EMBL/GenBank/DDBJ databases">
        <title>Methylomonas rivi sp. nov., Methylomonas rosea sp. nov., Methylomonas aureus sp. nov. and Methylomonas subterranea sp. nov., four novel methanotrophs isolated from a freshwater creek and the deep terrestrial subsurface.</title>
        <authorList>
            <person name="Abin C."/>
            <person name="Sankaranarayanan K."/>
            <person name="Garner C."/>
            <person name="Sindelar R."/>
            <person name="Kotary K."/>
            <person name="Garner R."/>
            <person name="Barclay S."/>
            <person name="Lawson P."/>
            <person name="Krumholz L."/>
        </authorList>
    </citation>
    <scope>NUCLEOTIDE SEQUENCE [LARGE SCALE GENOMIC DNA]</scope>
    <source>
        <strain evidence="8 9">SURF-1</strain>
    </source>
</reference>
<dbReference type="Pfam" id="PF02417">
    <property type="entry name" value="Chromate_transp"/>
    <property type="match status" value="1"/>
</dbReference>
<feature type="transmembrane region" description="Helical" evidence="7">
    <location>
        <begin position="35"/>
        <end position="54"/>
    </location>
</feature>
<evidence type="ECO:0000256" key="4">
    <source>
        <dbReference type="ARBA" id="ARBA00022692"/>
    </source>
</evidence>
<dbReference type="EMBL" id="JANIBM010000008">
    <property type="protein sequence ID" value="MCQ8181229.1"/>
    <property type="molecule type" value="Genomic_DNA"/>
</dbReference>
<keyword evidence="5 7" id="KW-1133">Transmembrane helix</keyword>
<evidence type="ECO:0000256" key="3">
    <source>
        <dbReference type="ARBA" id="ARBA00022475"/>
    </source>
</evidence>
<keyword evidence="6 7" id="KW-0472">Membrane</keyword>